<dbReference type="Proteomes" id="UP000287651">
    <property type="component" value="Unassembled WGS sequence"/>
</dbReference>
<accession>A0A426Z0H8</accession>
<feature type="compositionally biased region" description="Basic and acidic residues" evidence="1">
    <location>
        <begin position="21"/>
        <end position="31"/>
    </location>
</feature>
<evidence type="ECO:0000313" key="3">
    <source>
        <dbReference type="Proteomes" id="UP000287651"/>
    </source>
</evidence>
<evidence type="ECO:0000256" key="1">
    <source>
        <dbReference type="SAM" id="MobiDB-lite"/>
    </source>
</evidence>
<dbReference type="AlphaFoldDB" id="A0A426Z0H8"/>
<reference evidence="2 3" key="1">
    <citation type="journal article" date="2014" name="Agronomy (Basel)">
        <title>A Draft Genome Sequence for Ensete ventricosum, the Drought-Tolerant Tree Against Hunger.</title>
        <authorList>
            <person name="Harrison J."/>
            <person name="Moore K.A."/>
            <person name="Paszkiewicz K."/>
            <person name="Jones T."/>
            <person name="Grant M."/>
            <person name="Ambacheew D."/>
            <person name="Muzemil S."/>
            <person name="Studholme D.J."/>
        </authorList>
    </citation>
    <scope>NUCLEOTIDE SEQUENCE [LARGE SCALE GENOMIC DNA]</scope>
</reference>
<name>A0A426Z0H8_ENSVE</name>
<proteinExistence type="predicted"/>
<dbReference type="EMBL" id="AMZH03009182">
    <property type="protein sequence ID" value="RRT57391.1"/>
    <property type="molecule type" value="Genomic_DNA"/>
</dbReference>
<protein>
    <submittedName>
        <fullName evidence="2">Uncharacterized protein</fullName>
    </submittedName>
</protein>
<evidence type="ECO:0000313" key="2">
    <source>
        <dbReference type="EMBL" id="RRT57391.1"/>
    </source>
</evidence>
<comment type="caution">
    <text evidence="2">The sequence shown here is derived from an EMBL/GenBank/DDBJ whole genome shotgun (WGS) entry which is preliminary data.</text>
</comment>
<feature type="region of interest" description="Disordered" evidence="1">
    <location>
        <begin position="1"/>
        <end position="31"/>
    </location>
</feature>
<organism evidence="2 3">
    <name type="scientific">Ensete ventricosum</name>
    <name type="common">Abyssinian banana</name>
    <name type="synonym">Musa ensete</name>
    <dbReference type="NCBI Taxonomy" id="4639"/>
    <lineage>
        <taxon>Eukaryota</taxon>
        <taxon>Viridiplantae</taxon>
        <taxon>Streptophyta</taxon>
        <taxon>Embryophyta</taxon>
        <taxon>Tracheophyta</taxon>
        <taxon>Spermatophyta</taxon>
        <taxon>Magnoliopsida</taxon>
        <taxon>Liliopsida</taxon>
        <taxon>Zingiberales</taxon>
        <taxon>Musaceae</taxon>
        <taxon>Ensete</taxon>
    </lineage>
</organism>
<sequence length="72" mass="8004">MSIGPLTCKSGSSFEPGLSASEEKDREESRGTDILRVLAWEESGSKEILAERAWARSEGDIWEFVGPMRSKE</sequence>
<gene>
    <name evidence="2" type="ORF">B296_00019041</name>
</gene>